<name>A0A0F9VM30_9ZZZZ</name>
<dbReference type="EMBL" id="LAZR01000016">
    <property type="protein sequence ID" value="KKO06196.1"/>
    <property type="molecule type" value="Genomic_DNA"/>
</dbReference>
<organism evidence="1">
    <name type="scientific">marine sediment metagenome</name>
    <dbReference type="NCBI Taxonomy" id="412755"/>
    <lineage>
        <taxon>unclassified sequences</taxon>
        <taxon>metagenomes</taxon>
        <taxon>ecological metagenomes</taxon>
    </lineage>
</organism>
<comment type="caution">
    <text evidence="1">The sequence shown here is derived from an EMBL/GenBank/DDBJ whole genome shotgun (WGS) entry which is preliminary data.</text>
</comment>
<accession>A0A0F9VM30</accession>
<gene>
    <name evidence="1" type="ORF">LCGC14_0066140</name>
</gene>
<proteinExistence type="predicted"/>
<protein>
    <submittedName>
        <fullName evidence="1">Uncharacterized protein</fullName>
    </submittedName>
</protein>
<sequence length="174" mass="19976">MKIKVTKGKLRYTLTCIRRDGSSTTVNLGPNVPNHDFTHFIVENKFKLKEGFFGTIKAGKMIAELSGAELIKDVSPETWLSEILARNLQSLQSGAVAIEQFAEIVRWEAKKIDGIVVPKMNFEDVRKMKQDFDTLCKRWSLMYRKGLKVNRELGKQQYEDIKSEEPDTILHNTK</sequence>
<evidence type="ECO:0000313" key="1">
    <source>
        <dbReference type="EMBL" id="KKO06196.1"/>
    </source>
</evidence>
<dbReference type="AlphaFoldDB" id="A0A0F9VM30"/>
<reference evidence="1" key="1">
    <citation type="journal article" date="2015" name="Nature">
        <title>Complex archaea that bridge the gap between prokaryotes and eukaryotes.</title>
        <authorList>
            <person name="Spang A."/>
            <person name="Saw J.H."/>
            <person name="Jorgensen S.L."/>
            <person name="Zaremba-Niedzwiedzka K."/>
            <person name="Martijn J."/>
            <person name="Lind A.E."/>
            <person name="van Eijk R."/>
            <person name="Schleper C."/>
            <person name="Guy L."/>
            <person name="Ettema T.J."/>
        </authorList>
    </citation>
    <scope>NUCLEOTIDE SEQUENCE</scope>
</reference>